<proteinExistence type="inferred from homology"/>
<name>A0A914ENN2_9BILA</name>
<evidence type="ECO:0000256" key="11">
    <source>
        <dbReference type="RuleBase" id="RU363115"/>
    </source>
</evidence>
<evidence type="ECO:0000313" key="14">
    <source>
        <dbReference type="Proteomes" id="UP000887540"/>
    </source>
</evidence>
<keyword evidence="8 11" id="KW-0653">Protein transport</keyword>
<organism evidence="14 15">
    <name type="scientific">Acrobeloides nanus</name>
    <dbReference type="NCBI Taxonomy" id="290746"/>
    <lineage>
        <taxon>Eukaryota</taxon>
        <taxon>Metazoa</taxon>
        <taxon>Ecdysozoa</taxon>
        <taxon>Nematoda</taxon>
        <taxon>Chromadorea</taxon>
        <taxon>Rhabditida</taxon>
        <taxon>Tylenchina</taxon>
        <taxon>Cephalobomorpha</taxon>
        <taxon>Cephaloboidea</taxon>
        <taxon>Cephalobidae</taxon>
        <taxon>Acrobeloides</taxon>
    </lineage>
</organism>
<keyword evidence="7" id="KW-0788">Thiol protease</keyword>
<accession>A0A914ENN2</accession>
<evidence type="ECO:0000256" key="8">
    <source>
        <dbReference type="ARBA" id="ARBA00022927"/>
    </source>
</evidence>
<dbReference type="GO" id="GO:0000423">
    <property type="term" value="P:mitophagy"/>
    <property type="evidence" value="ECO:0007669"/>
    <property type="project" value="TreeGrafter"/>
</dbReference>
<dbReference type="PANTHER" id="PTHR22624:SF49">
    <property type="entry name" value="CYSTEINE PROTEASE"/>
    <property type="match status" value="1"/>
</dbReference>
<dbReference type="WBParaSite" id="ACRNAN_scaffold9801.g30071.t1">
    <property type="protein sequence ID" value="ACRNAN_scaffold9801.g30071.t1"/>
    <property type="gene ID" value="ACRNAN_scaffold9801.g30071"/>
</dbReference>
<evidence type="ECO:0000256" key="10">
    <source>
        <dbReference type="ARBA" id="ARBA00029362"/>
    </source>
</evidence>
<dbReference type="PANTHER" id="PTHR22624">
    <property type="entry name" value="CYSTEINE PROTEASE ATG4"/>
    <property type="match status" value="1"/>
</dbReference>
<evidence type="ECO:0000256" key="6">
    <source>
        <dbReference type="ARBA" id="ARBA00022801"/>
    </source>
</evidence>
<keyword evidence="9 11" id="KW-0072">Autophagy</keyword>
<keyword evidence="5 11" id="KW-0645">Protease</keyword>
<keyword evidence="6 11" id="KW-0378">Hydrolase</keyword>
<feature type="region of interest" description="Disordered" evidence="12">
    <location>
        <begin position="310"/>
        <end position="357"/>
    </location>
</feature>
<comment type="catalytic activity">
    <reaction evidence="10">
        <text>[protein]-C-terminal L-amino acid-glycyl-phosphatidylethanolamide + H2O = [protein]-C-terminal L-amino acid-glycine + a 1,2-diacyl-sn-glycero-3-phosphoethanolamine</text>
        <dbReference type="Rhea" id="RHEA:67548"/>
        <dbReference type="Rhea" id="RHEA-COMP:17323"/>
        <dbReference type="Rhea" id="RHEA-COMP:17324"/>
        <dbReference type="ChEBI" id="CHEBI:15377"/>
        <dbReference type="ChEBI" id="CHEBI:64612"/>
        <dbReference type="ChEBI" id="CHEBI:172940"/>
        <dbReference type="ChEBI" id="CHEBI:172941"/>
    </reaction>
    <physiologicalReaction direction="left-to-right" evidence="10">
        <dbReference type="Rhea" id="RHEA:67549"/>
    </physiologicalReaction>
</comment>
<dbReference type="GO" id="GO:0016485">
    <property type="term" value="P:protein processing"/>
    <property type="evidence" value="ECO:0007669"/>
    <property type="project" value="TreeGrafter"/>
</dbReference>
<evidence type="ECO:0000256" key="7">
    <source>
        <dbReference type="ARBA" id="ARBA00022807"/>
    </source>
</evidence>
<reference evidence="15" key="1">
    <citation type="submission" date="2022-11" db="UniProtKB">
        <authorList>
            <consortium name="WormBaseParasite"/>
        </authorList>
    </citation>
    <scope>IDENTIFICATION</scope>
</reference>
<evidence type="ECO:0000256" key="3">
    <source>
        <dbReference type="ARBA" id="ARBA00022448"/>
    </source>
</evidence>
<evidence type="ECO:0000256" key="1">
    <source>
        <dbReference type="ARBA" id="ARBA00004496"/>
    </source>
</evidence>
<dbReference type="GO" id="GO:0005737">
    <property type="term" value="C:cytoplasm"/>
    <property type="evidence" value="ECO:0007669"/>
    <property type="project" value="UniProtKB-SubCell"/>
</dbReference>
<dbReference type="GO" id="GO:0035973">
    <property type="term" value="P:aggrephagy"/>
    <property type="evidence" value="ECO:0007669"/>
    <property type="project" value="TreeGrafter"/>
</dbReference>
<evidence type="ECO:0000256" key="9">
    <source>
        <dbReference type="ARBA" id="ARBA00023006"/>
    </source>
</evidence>
<dbReference type="GO" id="GO:0015031">
    <property type="term" value="P:protein transport"/>
    <property type="evidence" value="ECO:0007669"/>
    <property type="project" value="UniProtKB-KW"/>
</dbReference>
<keyword evidence="4 11" id="KW-0963">Cytoplasm</keyword>
<dbReference type="GO" id="GO:0004197">
    <property type="term" value="F:cysteine-type endopeptidase activity"/>
    <property type="evidence" value="ECO:0007669"/>
    <property type="project" value="TreeGrafter"/>
</dbReference>
<sequence>MDYVQPYIGMLESCLNLEPGFIDLENISFLEDADYVYLLGNCFCSKDIDGIKKFSTSRLWFTYRKNFPAIGGTGPSSDQGWGCMLRCGQMLLAQSLTTLHLGRTWNWERGCKDQVYRRLLRMFQDKRTSLYSIHQIGQMGVAEGKPLGEWFGPNTIAQVLKKLVVYDDFSKLAVHVALDNILISSDVRVMATTKPPMSTLTSVGEENAATSESNDPVWRPLLIIIPLRLGLTVINNCYLPAIQEFFKLPQCAGIIGGRPNHAVYFFGNVGNKLIYLDPHVCQESINLEQEDPATSIEIVEDQQVACDIISDSDESPTTSTNKKNDDSADDSLVHTRSQSSEESYALSSTSSASGSKSVDDEFDDSSFHCPYLLHMDFTTLDPSLALAFICICEEDYNDLVVRLKPVLSSSNPPLFEILEERPKGWPKFVPYVVDGNALNDTLKEFDDFGDPTFDSDDNFEILE</sequence>
<evidence type="ECO:0000256" key="2">
    <source>
        <dbReference type="ARBA" id="ARBA00010958"/>
    </source>
</evidence>
<dbReference type="Pfam" id="PF03416">
    <property type="entry name" value="Peptidase_C54"/>
    <property type="match status" value="1"/>
</dbReference>
<dbReference type="AlphaFoldDB" id="A0A914ENN2"/>
<evidence type="ECO:0000256" key="5">
    <source>
        <dbReference type="ARBA" id="ARBA00022670"/>
    </source>
</evidence>
<evidence type="ECO:0000256" key="4">
    <source>
        <dbReference type="ARBA" id="ARBA00022490"/>
    </source>
</evidence>
<dbReference type="GO" id="GO:0034727">
    <property type="term" value="P:piecemeal microautophagy of the nucleus"/>
    <property type="evidence" value="ECO:0007669"/>
    <property type="project" value="TreeGrafter"/>
</dbReference>
<keyword evidence="3" id="KW-0813">Transport</keyword>
<evidence type="ECO:0000313" key="15">
    <source>
        <dbReference type="WBParaSite" id="ACRNAN_scaffold9801.g30071.t1"/>
    </source>
</evidence>
<comment type="function">
    <text evidence="11">Cysteine protease that plays a key role in autophagy by mediating both proteolytic activation and delipidation of ATG8 family proteins.</text>
</comment>
<dbReference type="GO" id="GO:0000045">
    <property type="term" value="P:autophagosome assembly"/>
    <property type="evidence" value="ECO:0007669"/>
    <property type="project" value="TreeGrafter"/>
</dbReference>
<dbReference type="InterPro" id="IPR038765">
    <property type="entry name" value="Papain-like_cys_pep_sf"/>
</dbReference>
<evidence type="ECO:0000256" key="12">
    <source>
        <dbReference type="SAM" id="MobiDB-lite"/>
    </source>
</evidence>
<keyword evidence="14" id="KW-1185">Reference proteome</keyword>
<feature type="compositionally biased region" description="Low complexity" evidence="12">
    <location>
        <begin position="337"/>
        <end position="356"/>
    </location>
</feature>
<dbReference type="InterPro" id="IPR005078">
    <property type="entry name" value="Peptidase_C54"/>
</dbReference>
<dbReference type="Proteomes" id="UP000887540">
    <property type="component" value="Unplaced"/>
</dbReference>
<dbReference type="GO" id="GO:0019786">
    <property type="term" value="F:protein-phosphatidylethanolamide deconjugating activity"/>
    <property type="evidence" value="ECO:0007669"/>
    <property type="project" value="InterPro"/>
</dbReference>
<feature type="domain" description="Peptidase C54 catalytic" evidence="13">
    <location>
        <begin position="51"/>
        <end position="400"/>
    </location>
</feature>
<dbReference type="InterPro" id="IPR046792">
    <property type="entry name" value="Peptidase_C54_cat"/>
</dbReference>
<comment type="similarity">
    <text evidence="2 11">Belongs to the peptidase C54 family.</text>
</comment>
<protein>
    <recommendedName>
        <fullName evidence="11">Cysteine protease</fullName>
        <ecNumber evidence="11">3.4.22.-</ecNumber>
    </recommendedName>
</protein>
<dbReference type="EC" id="3.4.22.-" evidence="11"/>
<comment type="subcellular location">
    <subcellularLocation>
        <location evidence="1 11">Cytoplasm</location>
    </subcellularLocation>
</comment>
<evidence type="ECO:0000259" key="13">
    <source>
        <dbReference type="Pfam" id="PF03416"/>
    </source>
</evidence>
<dbReference type="SUPFAM" id="SSF54001">
    <property type="entry name" value="Cysteine proteinases"/>
    <property type="match status" value="1"/>
</dbReference>